<feature type="transmembrane region" description="Helical" evidence="1">
    <location>
        <begin position="20"/>
        <end position="38"/>
    </location>
</feature>
<comment type="caution">
    <text evidence="2">The sequence shown here is derived from an EMBL/GenBank/DDBJ whole genome shotgun (WGS) entry which is preliminary data.</text>
</comment>
<dbReference type="Proteomes" id="UP001295740">
    <property type="component" value="Unassembled WGS sequence"/>
</dbReference>
<keyword evidence="1" id="KW-0472">Membrane</keyword>
<keyword evidence="1" id="KW-0812">Transmembrane</keyword>
<name>A0AAI8VPE5_9PEZI</name>
<evidence type="ECO:0000313" key="3">
    <source>
        <dbReference type="Proteomes" id="UP001295740"/>
    </source>
</evidence>
<sequence>MATTTNANPPPESLLNRYKYHLLIGSYLALTSLFFYRVHRRPFSTAIKSEQYETIFKGTTLAAVVGGVAMSSSGRAKYRQYRGRPDDRGV</sequence>
<organism evidence="2 3">
    <name type="scientific">Anthostomella pinea</name>
    <dbReference type="NCBI Taxonomy" id="933095"/>
    <lineage>
        <taxon>Eukaryota</taxon>
        <taxon>Fungi</taxon>
        <taxon>Dikarya</taxon>
        <taxon>Ascomycota</taxon>
        <taxon>Pezizomycotina</taxon>
        <taxon>Sordariomycetes</taxon>
        <taxon>Xylariomycetidae</taxon>
        <taxon>Xylariales</taxon>
        <taxon>Xylariaceae</taxon>
        <taxon>Anthostomella</taxon>
    </lineage>
</organism>
<dbReference type="EMBL" id="CAUWAG010000010">
    <property type="protein sequence ID" value="CAJ2508156.1"/>
    <property type="molecule type" value="Genomic_DNA"/>
</dbReference>
<accession>A0AAI8VPE5</accession>
<dbReference type="AlphaFoldDB" id="A0AAI8VPE5"/>
<proteinExistence type="predicted"/>
<keyword evidence="3" id="KW-1185">Reference proteome</keyword>
<protein>
    <submittedName>
        <fullName evidence="2">Uu.00g093420.m01.CDS01</fullName>
    </submittedName>
</protein>
<gene>
    <name evidence="2" type="ORF">KHLLAP_LOCUS8624</name>
</gene>
<evidence type="ECO:0000256" key="1">
    <source>
        <dbReference type="SAM" id="Phobius"/>
    </source>
</evidence>
<reference evidence="2" key="1">
    <citation type="submission" date="2023-10" db="EMBL/GenBank/DDBJ databases">
        <authorList>
            <person name="Hackl T."/>
        </authorList>
    </citation>
    <scope>NUCLEOTIDE SEQUENCE</scope>
</reference>
<keyword evidence="1" id="KW-1133">Transmembrane helix</keyword>
<evidence type="ECO:0000313" key="2">
    <source>
        <dbReference type="EMBL" id="CAJ2508156.1"/>
    </source>
</evidence>